<evidence type="ECO:0000256" key="2">
    <source>
        <dbReference type="ARBA" id="ARBA00023295"/>
    </source>
</evidence>
<organism evidence="3">
    <name type="scientific">marine sediment metagenome</name>
    <dbReference type="NCBI Taxonomy" id="412755"/>
    <lineage>
        <taxon>unclassified sequences</taxon>
        <taxon>metagenomes</taxon>
        <taxon>ecological metagenomes</taxon>
    </lineage>
</organism>
<evidence type="ECO:0000256" key="1">
    <source>
        <dbReference type="ARBA" id="ARBA00022801"/>
    </source>
</evidence>
<keyword evidence="2" id="KW-0326">Glycosidase</keyword>
<feature type="non-terminal residue" evidence="3">
    <location>
        <position position="276"/>
    </location>
</feature>
<sequence>LVLFCPMYKDNLWLASPMNAQNNINGVGDIPRNEAHTLNNGPLLDFQVALVRKIVTEVNAFDNLYFEICNEPYIGGVTLDWQERIARVIVETESDLPRKHLIAQNIANGSKKIKNPNPAVSIFNFHYCSPPNAVAMNFGLNKAIAYDETGFKGSHDSPCGPDGWDFLLAGGAVYSNLDYSFTTEHPDGTAPPKAPGGGSAALRKQLATLKAFMDSLDFVKMAPDPAAVKEGVPTGATARALVEPGKQYAVFLRGGKQADLVLDLPAGTYRADWVNP</sequence>
<dbReference type="AlphaFoldDB" id="X1GUJ0"/>
<proteinExistence type="predicted"/>
<dbReference type="GO" id="GO:0005975">
    <property type="term" value="P:carbohydrate metabolic process"/>
    <property type="evidence" value="ECO:0007669"/>
    <property type="project" value="InterPro"/>
</dbReference>
<evidence type="ECO:0000313" key="3">
    <source>
        <dbReference type="EMBL" id="GAH48510.1"/>
    </source>
</evidence>
<evidence type="ECO:0008006" key="4">
    <source>
        <dbReference type="Google" id="ProtNLM"/>
    </source>
</evidence>
<keyword evidence="1" id="KW-0378">Hydrolase</keyword>
<name>X1GUJ0_9ZZZZ</name>
<dbReference type="PROSITE" id="PS00659">
    <property type="entry name" value="GLYCOSYL_HYDROL_F5"/>
    <property type="match status" value="1"/>
</dbReference>
<dbReference type="Gene3D" id="3.20.20.80">
    <property type="entry name" value="Glycosidases"/>
    <property type="match status" value="1"/>
</dbReference>
<feature type="non-terminal residue" evidence="3">
    <location>
        <position position="1"/>
    </location>
</feature>
<accession>X1GUJ0</accession>
<reference evidence="3" key="1">
    <citation type="journal article" date="2014" name="Front. Microbiol.">
        <title>High frequency of phylogenetically diverse reductive dehalogenase-homologous genes in deep subseafloor sedimentary metagenomes.</title>
        <authorList>
            <person name="Kawai M."/>
            <person name="Futagami T."/>
            <person name="Toyoda A."/>
            <person name="Takaki Y."/>
            <person name="Nishi S."/>
            <person name="Hori S."/>
            <person name="Arai W."/>
            <person name="Tsubouchi T."/>
            <person name="Morono Y."/>
            <person name="Uchiyama I."/>
            <person name="Ito T."/>
            <person name="Fujiyama A."/>
            <person name="Inagaki F."/>
            <person name="Takami H."/>
        </authorList>
    </citation>
    <scope>NUCLEOTIDE SEQUENCE</scope>
    <source>
        <strain evidence="3">Expedition CK06-06</strain>
    </source>
</reference>
<comment type="caution">
    <text evidence="3">The sequence shown here is derived from an EMBL/GenBank/DDBJ whole genome shotgun (WGS) entry which is preliminary data.</text>
</comment>
<dbReference type="GO" id="GO:0004553">
    <property type="term" value="F:hydrolase activity, hydrolyzing O-glycosyl compounds"/>
    <property type="evidence" value="ECO:0007669"/>
    <property type="project" value="InterPro"/>
</dbReference>
<dbReference type="InterPro" id="IPR018087">
    <property type="entry name" value="Glyco_hydro_5_CS"/>
</dbReference>
<protein>
    <recommendedName>
        <fullName evidence="4">Glycoside hydrolase family 5 domain-containing protein</fullName>
    </recommendedName>
</protein>
<dbReference type="EMBL" id="BARU01024326">
    <property type="protein sequence ID" value="GAH48510.1"/>
    <property type="molecule type" value="Genomic_DNA"/>
</dbReference>
<gene>
    <name evidence="3" type="ORF">S03H2_39360</name>
</gene>